<dbReference type="Gene3D" id="3.30.420.10">
    <property type="entry name" value="Ribonuclease H-like superfamily/Ribonuclease H"/>
    <property type="match status" value="1"/>
</dbReference>
<accession>A0A0M8K6B4</accession>
<evidence type="ECO:0000256" key="13">
    <source>
        <dbReference type="ARBA" id="ARBA00048954"/>
    </source>
</evidence>
<gene>
    <name evidence="14 17" type="primary">dinG</name>
    <name evidence="17" type="ORF">ARMA_1088</name>
    <name evidence="18" type="ORF">SE16_10965</name>
</gene>
<dbReference type="PROSITE" id="PS51193">
    <property type="entry name" value="HELICASE_ATP_BIND_2"/>
    <property type="match status" value="1"/>
</dbReference>
<comment type="similarity">
    <text evidence="14">Belongs to the helicase family. DinG subfamily. Type 2 sub-subfamily.</text>
</comment>
<evidence type="ECO:0000256" key="5">
    <source>
        <dbReference type="ARBA" id="ARBA00022801"/>
    </source>
</evidence>
<keyword evidence="5 14" id="KW-0378">Hydrolase</keyword>
<dbReference type="InterPro" id="IPR014001">
    <property type="entry name" value="Helicase_ATP-bd"/>
</dbReference>
<dbReference type="GO" id="GO:0043139">
    <property type="term" value="F:5'-3' DNA helicase activity"/>
    <property type="evidence" value="ECO:0007669"/>
    <property type="project" value="UniProtKB-EC"/>
</dbReference>
<dbReference type="InParanoid" id="A0A0M8K6B4"/>
<evidence type="ECO:0000256" key="3">
    <source>
        <dbReference type="ARBA" id="ARBA00022723"/>
    </source>
</evidence>
<keyword evidence="4 14" id="KW-0547">Nucleotide-binding</keyword>
<dbReference type="Pfam" id="PF06733">
    <property type="entry name" value="DEAD_2"/>
    <property type="match status" value="1"/>
</dbReference>
<evidence type="ECO:0000313" key="17">
    <source>
        <dbReference type="EMBL" id="GAP62665.1"/>
    </source>
</evidence>
<dbReference type="SUPFAM" id="SSF53098">
    <property type="entry name" value="Ribonuclease H-like"/>
    <property type="match status" value="1"/>
</dbReference>
<dbReference type="PROSITE" id="PS51192">
    <property type="entry name" value="HELICASE_ATP_BIND_1"/>
    <property type="match status" value="1"/>
</dbReference>
<dbReference type="InterPro" id="IPR006310">
    <property type="entry name" value="DinG"/>
</dbReference>
<comment type="function">
    <text evidence="14">3'-5' exonuclease.</text>
</comment>
<keyword evidence="7 14" id="KW-0269">Exonuclease</keyword>
<dbReference type="RefSeq" id="WP_054492568.1">
    <property type="nucleotide sequence ID" value="NZ_BBZA01000073.1"/>
</dbReference>
<evidence type="ECO:0000256" key="10">
    <source>
        <dbReference type="ARBA" id="ARBA00023014"/>
    </source>
</evidence>
<dbReference type="EC" id="3.1.-.-" evidence="14"/>
<dbReference type="InterPro" id="IPR011545">
    <property type="entry name" value="DEAD/DEAH_box_helicase_dom"/>
</dbReference>
<comment type="cofactor">
    <cofactor evidence="1">
        <name>[4Fe-4S] cluster</name>
        <dbReference type="ChEBI" id="CHEBI:49883"/>
    </cofactor>
</comment>
<evidence type="ECO:0000313" key="20">
    <source>
        <dbReference type="Proteomes" id="UP000050502"/>
    </source>
</evidence>
<dbReference type="EMBL" id="LGKN01000006">
    <property type="protein sequence ID" value="KPL87077.1"/>
    <property type="molecule type" value="Genomic_DNA"/>
</dbReference>
<evidence type="ECO:0000256" key="6">
    <source>
        <dbReference type="ARBA" id="ARBA00022806"/>
    </source>
</evidence>
<dbReference type="FunFam" id="3.30.420.10:FF:000045">
    <property type="entry name" value="3'-5' exonuclease DinG"/>
    <property type="match status" value="1"/>
</dbReference>
<dbReference type="InterPro" id="IPR012337">
    <property type="entry name" value="RNaseH-like_sf"/>
</dbReference>
<dbReference type="Pfam" id="PF13307">
    <property type="entry name" value="Helicase_C_2"/>
    <property type="match status" value="1"/>
</dbReference>
<dbReference type="AlphaFoldDB" id="A0A0M8K6B4"/>
<dbReference type="SMART" id="SM00487">
    <property type="entry name" value="DEXDc"/>
    <property type="match status" value="1"/>
</dbReference>
<dbReference type="OrthoDB" id="9803913at2"/>
<dbReference type="InterPro" id="IPR010614">
    <property type="entry name" value="RAD3-like_helicase_DEAD"/>
</dbReference>
<dbReference type="Proteomes" id="UP000050502">
    <property type="component" value="Unassembled WGS sequence"/>
</dbReference>
<dbReference type="InterPro" id="IPR036397">
    <property type="entry name" value="RNaseH_sf"/>
</dbReference>
<name>A0A0M8K6B4_9CHLR</name>
<reference evidence="19" key="3">
    <citation type="submission" date="2015-08" db="EMBL/GenBank/DDBJ databases">
        <title>Draft Genome Sequence of a Heterotrophic Facultative Anaerobic Bacterium Ardenticatena maritima Strain 110S.</title>
        <authorList>
            <person name="Kawaichi S."/>
            <person name="Yoshida T."/>
            <person name="Sako Y."/>
            <person name="Nakamura R."/>
        </authorList>
    </citation>
    <scope>NUCLEOTIDE SEQUENCE [LARGE SCALE GENOMIC DNA]</scope>
    <source>
        <strain evidence="19">110S</strain>
    </source>
</reference>
<dbReference type="NCBIfam" id="TIGR01407">
    <property type="entry name" value="dinG_rel"/>
    <property type="match status" value="1"/>
</dbReference>
<evidence type="ECO:0000256" key="7">
    <source>
        <dbReference type="ARBA" id="ARBA00022839"/>
    </source>
</evidence>
<keyword evidence="19" id="KW-1185">Reference proteome</keyword>
<dbReference type="PANTHER" id="PTHR11472">
    <property type="entry name" value="DNA REPAIR DEAD HELICASE RAD3/XP-D SUBFAMILY MEMBER"/>
    <property type="match status" value="1"/>
</dbReference>
<protein>
    <recommendedName>
        <fullName evidence="14">3'-5' exonuclease DinG</fullName>
        <ecNumber evidence="14">3.1.-.-</ecNumber>
    </recommendedName>
</protein>
<keyword evidence="12" id="KW-0413">Isomerase</keyword>
<dbReference type="SUPFAM" id="SSF52540">
    <property type="entry name" value="P-loop containing nucleoside triphosphate hydrolases"/>
    <property type="match status" value="2"/>
</dbReference>
<dbReference type="InterPro" id="IPR006555">
    <property type="entry name" value="ATP-dep_Helicase_C"/>
</dbReference>
<evidence type="ECO:0000256" key="8">
    <source>
        <dbReference type="ARBA" id="ARBA00022840"/>
    </source>
</evidence>
<organism evidence="17 19">
    <name type="scientific">Ardenticatena maritima</name>
    <dbReference type="NCBI Taxonomy" id="872965"/>
    <lineage>
        <taxon>Bacteria</taxon>
        <taxon>Bacillati</taxon>
        <taxon>Chloroflexota</taxon>
        <taxon>Ardenticatenia</taxon>
        <taxon>Ardenticatenales</taxon>
        <taxon>Ardenticatenaceae</taxon>
        <taxon>Ardenticatena</taxon>
    </lineage>
</organism>
<evidence type="ECO:0000256" key="1">
    <source>
        <dbReference type="ARBA" id="ARBA00001966"/>
    </source>
</evidence>
<dbReference type="Gene3D" id="3.40.50.300">
    <property type="entry name" value="P-loop containing nucleotide triphosphate hydrolases"/>
    <property type="match status" value="2"/>
</dbReference>
<dbReference type="Proteomes" id="UP000037784">
    <property type="component" value="Unassembled WGS sequence"/>
</dbReference>
<dbReference type="GO" id="GO:0016818">
    <property type="term" value="F:hydrolase activity, acting on acid anhydrides, in phosphorus-containing anhydrides"/>
    <property type="evidence" value="ECO:0007669"/>
    <property type="project" value="InterPro"/>
</dbReference>
<dbReference type="InterPro" id="IPR045028">
    <property type="entry name" value="DinG/Rad3-like"/>
</dbReference>
<evidence type="ECO:0000256" key="2">
    <source>
        <dbReference type="ARBA" id="ARBA00022722"/>
    </source>
</evidence>
<feature type="domain" description="Helicase ATP-binding" evidence="15">
    <location>
        <begin position="269"/>
        <end position="512"/>
    </location>
</feature>
<dbReference type="GO" id="GO:0051536">
    <property type="term" value="F:iron-sulfur cluster binding"/>
    <property type="evidence" value="ECO:0007669"/>
    <property type="project" value="UniProtKB-KW"/>
</dbReference>
<keyword evidence="6 17" id="KW-0347">Helicase</keyword>
<evidence type="ECO:0000256" key="11">
    <source>
        <dbReference type="ARBA" id="ARBA00023125"/>
    </source>
</evidence>
<dbReference type="InterPro" id="IPR027417">
    <property type="entry name" value="P-loop_NTPase"/>
</dbReference>
<dbReference type="GO" id="GO:0003677">
    <property type="term" value="F:DNA binding"/>
    <property type="evidence" value="ECO:0007669"/>
    <property type="project" value="UniProtKB-KW"/>
</dbReference>
<dbReference type="PANTHER" id="PTHR11472:SF34">
    <property type="entry name" value="REGULATOR OF TELOMERE ELONGATION HELICASE 1"/>
    <property type="match status" value="1"/>
</dbReference>
<evidence type="ECO:0000313" key="18">
    <source>
        <dbReference type="EMBL" id="KPL87077.1"/>
    </source>
</evidence>
<evidence type="ECO:0000256" key="4">
    <source>
        <dbReference type="ARBA" id="ARBA00022741"/>
    </source>
</evidence>
<keyword evidence="11" id="KW-0238">DNA-binding</keyword>
<comment type="catalytic activity">
    <reaction evidence="13">
        <text>ATP + H2O = ADP + phosphate + H(+)</text>
        <dbReference type="Rhea" id="RHEA:13065"/>
        <dbReference type="ChEBI" id="CHEBI:15377"/>
        <dbReference type="ChEBI" id="CHEBI:15378"/>
        <dbReference type="ChEBI" id="CHEBI:30616"/>
        <dbReference type="ChEBI" id="CHEBI:43474"/>
        <dbReference type="ChEBI" id="CHEBI:456216"/>
        <dbReference type="EC" id="5.6.2.3"/>
    </reaction>
</comment>
<keyword evidence="3" id="KW-0479">Metal-binding</keyword>
<dbReference type="PATRIC" id="fig|872965.6.peg.2653"/>
<dbReference type="SMART" id="SM00491">
    <property type="entry name" value="HELICc2"/>
    <property type="match status" value="1"/>
</dbReference>
<sequence length="939" mass="106104">MGRIYVALDLETTGLDPENDRIIEIGAVKFRVADQPGEEDEILDTFQTFVNPYRKLARNTINLTGITQEDVADAPPLEAVLPDLEQFVGYYPVVGHNINFDLRFLQANGALQGAIGVDTFELAGILLPNAPRYSLGKLAEYLGIEFPTRHRALDDADMSRQLFLALWERAWRLPPDVLHAIVAVAQRSDWRLRSFFAAALRRQGVGEGGPRKVRELPPIPPALTFREGAPPVLDIARLEQFFAPDGPLAQTFETFEPRPQQVAMMKAVAQAFNRGQHLLVEAGTGTGKSLAYLLPAVEHAVQAQEPVIISTNTINLQEQLFHKDLPRLQQAFDKPFRIALLKGRANYICPRRFRDYLQRERFTEAEARLIARVLVWLPQTTTGDRSELLIQRDEQKYWPYICADQHACRSLGCGPHTDCFFYRARAQAQGAHIVVINHALLLADAAMDNAILPEHRYVIVDEAHHLEDRATEHFGGRIDAAETREFLRGLIAQPQHGAPGVFRALARLLREDKTVLPEEQKAPLRRLTEELMQGVQQAANHLDRMFESVELAIQPHTPRRGEYDAKIRLLPDIRETAAWHHAAQDAEEAADTLTRVMQGIDRLTSSLNMLIEDLDLDRWSLLLNMLYVTHTQLDTLALNLRRIVIAPDANDVCWVRVNTRWNRLELNRAPLHVGNMLSENLFGKRRSVVLTSATLQSDGGFQYIRDRLGVPHAAELAVGSPFNYREMALVYVATDLPEPNSPNYARALAQSVMDLARATQGRMLVLCTSKTQLRRLYEAVADPLAREEITVIAQYFDGSRHTLIEQFKVAERTVLLGTQSFWEGVDIPGEALSCLVITRLPFPVPSEPIIEARAETYENAFYQYTIPQTILRFRQGFGRLIRSQDDHGIVAIFDGRVASKAYGQHFLNALPECEIVYGPARDLPPLAERWLHPEKLFFK</sequence>
<dbReference type="HAMAP" id="MF_02206">
    <property type="entry name" value="DinG_exonucl"/>
    <property type="match status" value="1"/>
</dbReference>
<dbReference type="EMBL" id="BBZA01000073">
    <property type="protein sequence ID" value="GAP62665.1"/>
    <property type="molecule type" value="Genomic_DNA"/>
</dbReference>
<dbReference type="CDD" id="cd06127">
    <property type="entry name" value="DEDDh"/>
    <property type="match status" value="1"/>
</dbReference>
<dbReference type="GO" id="GO:0008408">
    <property type="term" value="F:3'-5' exonuclease activity"/>
    <property type="evidence" value="ECO:0007669"/>
    <property type="project" value="UniProtKB-UniRule"/>
</dbReference>
<evidence type="ECO:0000259" key="16">
    <source>
        <dbReference type="PROSITE" id="PS51193"/>
    </source>
</evidence>
<evidence type="ECO:0000256" key="12">
    <source>
        <dbReference type="ARBA" id="ARBA00023235"/>
    </source>
</evidence>
<proteinExistence type="inferred from homology"/>
<keyword evidence="9" id="KW-0408">Iron</keyword>
<evidence type="ECO:0000259" key="15">
    <source>
        <dbReference type="PROSITE" id="PS51192"/>
    </source>
</evidence>
<dbReference type="GO" id="GO:0006139">
    <property type="term" value="P:nucleobase-containing compound metabolic process"/>
    <property type="evidence" value="ECO:0007669"/>
    <property type="project" value="InterPro"/>
</dbReference>
<dbReference type="Pfam" id="PF00929">
    <property type="entry name" value="RNase_T"/>
    <property type="match status" value="1"/>
</dbReference>
<evidence type="ECO:0000256" key="14">
    <source>
        <dbReference type="HAMAP-Rule" id="MF_02206"/>
    </source>
</evidence>
<evidence type="ECO:0000313" key="19">
    <source>
        <dbReference type="Proteomes" id="UP000037784"/>
    </source>
</evidence>
<keyword evidence="8 14" id="KW-0067">ATP-binding</keyword>
<evidence type="ECO:0000256" key="9">
    <source>
        <dbReference type="ARBA" id="ARBA00023004"/>
    </source>
</evidence>
<dbReference type="GO" id="GO:0005524">
    <property type="term" value="F:ATP binding"/>
    <property type="evidence" value="ECO:0007669"/>
    <property type="project" value="UniProtKB-UniRule"/>
</dbReference>
<dbReference type="InterPro" id="IPR013520">
    <property type="entry name" value="Ribonucl_H"/>
</dbReference>
<feature type="binding site" evidence="14">
    <location>
        <begin position="282"/>
        <end position="289"/>
    </location>
    <ligand>
        <name>ATP</name>
        <dbReference type="ChEBI" id="CHEBI:30616"/>
    </ligand>
</feature>
<dbReference type="FunCoup" id="A0A0M8K6B4">
    <property type="interactions" value="169"/>
</dbReference>
<dbReference type="Pfam" id="PF00270">
    <property type="entry name" value="DEAD"/>
    <property type="match status" value="1"/>
</dbReference>
<dbReference type="InterPro" id="IPR014013">
    <property type="entry name" value="Helic_SF1/SF2_ATP-bd_DinG/Rad3"/>
</dbReference>
<dbReference type="SMART" id="SM00479">
    <property type="entry name" value="EXOIII"/>
    <property type="match status" value="1"/>
</dbReference>
<feature type="domain" description="Helicase ATP-binding" evidence="16">
    <location>
        <begin position="247"/>
        <end position="528"/>
    </location>
</feature>
<dbReference type="STRING" id="872965.SE16_10965"/>
<reference evidence="17 19" key="1">
    <citation type="journal article" date="2015" name="Genome Announc.">
        <title>Draft Genome Sequence of a Heterotrophic Facultative Anaerobic Thermophilic Bacterium, Ardenticatena maritima Strain 110ST.</title>
        <authorList>
            <person name="Kawaichi S."/>
            <person name="Yoshida T."/>
            <person name="Sako Y."/>
            <person name="Nakamura R."/>
        </authorList>
    </citation>
    <scope>NUCLEOTIDE SEQUENCE [LARGE SCALE GENOMIC DNA]</scope>
    <source>
        <strain evidence="17 19">110S</strain>
    </source>
</reference>
<keyword evidence="10" id="KW-0411">Iron-sulfur</keyword>
<comment type="caution">
    <text evidence="17">The sequence shown here is derived from an EMBL/GenBank/DDBJ whole genome shotgun (WGS) entry which is preliminary data.</text>
</comment>
<dbReference type="GO" id="GO:0046872">
    <property type="term" value="F:metal ion binding"/>
    <property type="evidence" value="ECO:0007669"/>
    <property type="project" value="UniProtKB-KW"/>
</dbReference>
<feature type="short sequence motif" description="DEAH box" evidence="14">
    <location>
        <begin position="461"/>
        <end position="464"/>
    </location>
</feature>
<keyword evidence="2 14" id="KW-0540">Nuclease</keyword>
<reference evidence="18 20" key="2">
    <citation type="submission" date="2015-07" db="EMBL/GenBank/DDBJ databases">
        <title>Whole genome sequence of Ardenticatena maritima DSM 23922.</title>
        <authorList>
            <person name="Hemp J."/>
            <person name="Ward L.M."/>
            <person name="Pace L.A."/>
            <person name="Fischer W.W."/>
        </authorList>
    </citation>
    <scope>NUCLEOTIDE SEQUENCE [LARGE SCALE GENOMIC DNA]</scope>
    <source>
        <strain evidence="18 20">110S</strain>
    </source>
</reference>